<dbReference type="AlphaFoldDB" id="A0A8D8XVN5"/>
<feature type="compositionally biased region" description="Low complexity" evidence="2">
    <location>
        <begin position="97"/>
        <end position="106"/>
    </location>
</feature>
<feature type="region of interest" description="Disordered" evidence="2">
    <location>
        <begin position="21"/>
        <end position="157"/>
    </location>
</feature>
<reference evidence="3" key="1">
    <citation type="submission" date="2021-05" db="EMBL/GenBank/DDBJ databases">
        <authorList>
            <person name="Alioto T."/>
            <person name="Alioto T."/>
            <person name="Gomez Garrido J."/>
        </authorList>
    </citation>
    <scope>NUCLEOTIDE SEQUENCE</scope>
</reference>
<feature type="compositionally biased region" description="Polar residues" evidence="2">
    <location>
        <begin position="238"/>
        <end position="247"/>
    </location>
</feature>
<evidence type="ECO:0000256" key="1">
    <source>
        <dbReference type="SAM" id="Coils"/>
    </source>
</evidence>
<evidence type="ECO:0000256" key="2">
    <source>
        <dbReference type="SAM" id="MobiDB-lite"/>
    </source>
</evidence>
<evidence type="ECO:0000313" key="3">
    <source>
        <dbReference type="EMBL" id="CAG6711178.1"/>
    </source>
</evidence>
<feature type="region of interest" description="Disordered" evidence="2">
    <location>
        <begin position="222"/>
        <end position="265"/>
    </location>
</feature>
<dbReference type="EMBL" id="HBUF01347885">
    <property type="protein sequence ID" value="CAG6711178.1"/>
    <property type="molecule type" value="Transcribed_RNA"/>
</dbReference>
<organism evidence="3">
    <name type="scientific">Cacopsylla melanoneura</name>
    <dbReference type="NCBI Taxonomy" id="428564"/>
    <lineage>
        <taxon>Eukaryota</taxon>
        <taxon>Metazoa</taxon>
        <taxon>Ecdysozoa</taxon>
        <taxon>Arthropoda</taxon>
        <taxon>Hexapoda</taxon>
        <taxon>Insecta</taxon>
        <taxon>Pterygota</taxon>
        <taxon>Neoptera</taxon>
        <taxon>Paraneoptera</taxon>
        <taxon>Hemiptera</taxon>
        <taxon>Sternorrhyncha</taxon>
        <taxon>Psylloidea</taxon>
        <taxon>Psyllidae</taxon>
        <taxon>Psyllinae</taxon>
        <taxon>Cacopsylla</taxon>
    </lineage>
</organism>
<protein>
    <submittedName>
        <fullName evidence="3">Uncharacterized protein</fullName>
    </submittedName>
</protein>
<proteinExistence type="predicted"/>
<name>A0A8D8XVN5_9HEMI</name>
<feature type="compositionally biased region" description="Pro residues" evidence="2">
    <location>
        <begin position="141"/>
        <end position="157"/>
    </location>
</feature>
<dbReference type="EMBL" id="HBUF01217167">
    <property type="protein sequence ID" value="CAG6667725.1"/>
    <property type="molecule type" value="Transcribed_RNA"/>
</dbReference>
<accession>A0A8D8XVN5</accession>
<feature type="coiled-coil region" evidence="1">
    <location>
        <begin position="272"/>
        <end position="299"/>
    </location>
</feature>
<keyword evidence="1" id="KW-0175">Coiled coil</keyword>
<sequence>MDNYSNVRKNIPISILKRRADAMRSGNSGHDDDDGIEFINEPTPPKPPSPTLLNQLRKLMDANKGGEGAPAAAPPPPIISKKTYEDVELSAPPPPSLSRRSPSSGRSAEDVPMSHQSQPRQAPAVVNLEPEASKPDYINQQPPPSMTHHPPPMHHPSYPPMSHMNHPPYHHMGGNQPSYDYPPPMYPHPMSGMGPPMGYGPYGGGPPTHPMYPSAPPQQMMGGMMSQQPPPAAAPQMIHNNGGLQQTAPAPVPASGSGPEKEDSLQQLLTQRDVYLAKARSLNKDLDRLKEHKTELLSHNKRSAQTSAFVAENEKLQAFKCSSQLVAGIVNCAIHGLAIFTVPVFI</sequence>